<dbReference type="InterPro" id="IPR001279">
    <property type="entry name" value="Metallo-B-lactamas"/>
</dbReference>
<reference evidence="5 6" key="1">
    <citation type="submission" date="2021-02" db="EMBL/GenBank/DDBJ databases">
        <title>Safari Cat Assemblies.</title>
        <authorList>
            <person name="Bredemeyer K.R."/>
            <person name="Murphy W.J."/>
        </authorList>
    </citation>
    <scope>NUCLEOTIDE SEQUENCE [LARGE SCALE GENOMIC DNA]</scope>
</reference>
<evidence type="ECO:0000256" key="2">
    <source>
        <dbReference type="ARBA" id="ARBA00022801"/>
    </source>
</evidence>
<dbReference type="InterPro" id="IPR050662">
    <property type="entry name" value="Sec-metab_biosynth-thioest"/>
</dbReference>
<dbReference type="Gene3D" id="3.60.15.10">
    <property type="entry name" value="Ribonuclease Z/Hydroxyacylglutathione hydrolase-like"/>
    <property type="match status" value="1"/>
</dbReference>
<dbReference type="CDD" id="cd07722">
    <property type="entry name" value="LACTB2-like_MBL-fold"/>
    <property type="match status" value="1"/>
</dbReference>
<dbReference type="PANTHER" id="PTHR23131">
    <property type="entry name" value="ENDORIBONUCLEASE LACTB2"/>
    <property type="match status" value="1"/>
</dbReference>
<reference evidence="5" key="3">
    <citation type="submission" date="2025-09" db="UniProtKB">
        <authorList>
            <consortium name="Ensembl"/>
        </authorList>
    </citation>
    <scope>IDENTIFICATION</scope>
    <source>
        <strain evidence="5">breed Abyssinian</strain>
    </source>
</reference>
<dbReference type="SUPFAM" id="SSF56281">
    <property type="entry name" value="Metallo-hydrolase/oxidoreductase"/>
    <property type="match status" value="1"/>
</dbReference>
<protein>
    <recommendedName>
        <fullName evidence="4">Metallo-beta-lactamase domain-containing protein</fullName>
    </recommendedName>
</protein>
<sequence length="260" mass="29265">MSTILQRVERLSSRVVRVLGCNPGPMTLQGTNTYLVGTGSRRILIDTGEPAIPEYINCLKQALTEFNTTIQEIVVTHWHHDHTGGIGDICKSISNDTAYCIKKLPRNPPREEIIGDGKQQYVYLQDGDMIKTEGATLRVIHTPGHTDDHMALLLEEENALFSGDCILGEGTTVFEDLYDYMNSLKELLKVKADIIYPEKEACFSISAVTALLFNMNLPFILKVKKDIGLDKRAQKEKETRLPNCLSPSNLFLTREPWRDL</sequence>
<dbReference type="InterPro" id="IPR047921">
    <property type="entry name" value="LACTB2-like_MBL-fold"/>
</dbReference>
<evidence type="ECO:0000256" key="1">
    <source>
        <dbReference type="ARBA" id="ARBA00022723"/>
    </source>
</evidence>
<evidence type="ECO:0000313" key="5">
    <source>
        <dbReference type="Ensembl" id="ENSFCTP00005006075.1"/>
    </source>
</evidence>
<evidence type="ECO:0000313" key="6">
    <source>
        <dbReference type="Proteomes" id="UP000823872"/>
    </source>
</evidence>
<evidence type="ECO:0000259" key="4">
    <source>
        <dbReference type="SMART" id="SM00849"/>
    </source>
</evidence>
<feature type="domain" description="Metallo-beta-lactamase" evidence="4">
    <location>
        <begin position="30"/>
        <end position="199"/>
    </location>
</feature>
<keyword evidence="6" id="KW-1185">Reference proteome</keyword>
<dbReference type="Pfam" id="PF00753">
    <property type="entry name" value="Lactamase_B"/>
    <property type="match status" value="1"/>
</dbReference>
<reference evidence="5" key="2">
    <citation type="submission" date="2025-08" db="UniProtKB">
        <authorList>
            <consortium name="Ensembl"/>
        </authorList>
    </citation>
    <scope>IDENTIFICATION</scope>
    <source>
        <strain evidence="5">breed Abyssinian</strain>
    </source>
</reference>
<dbReference type="PANTHER" id="PTHR23131:SF0">
    <property type="entry name" value="ENDORIBONUCLEASE LACTB2"/>
    <property type="match status" value="1"/>
</dbReference>
<dbReference type="Proteomes" id="UP000823872">
    <property type="component" value="Chromosome F2"/>
</dbReference>
<dbReference type="GeneTree" id="ENSGT00390000001710"/>
<name>A0ABI7W7G1_FELCA</name>
<organism evidence="5 6">
    <name type="scientific">Felis catus</name>
    <name type="common">Cat</name>
    <name type="synonym">Felis silvestris catus</name>
    <dbReference type="NCBI Taxonomy" id="9685"/>
    <lineage>
        <taxon>Eukaryota</taxon>
        <taxon>Metazoa</taxon>
        <taxon>Chordata</taxon>
        <taxon>Craniata</taxon>
        <taxon>Vertebrata</taxon>
        <taxon>Euteleostomi</taxon>
        <taxon>Mammalia</taxon>
        <taxon>Eutheria</taxon>
        <taxon>Laurasiatheria</taxon>
        <taxon>Carnivora</taxon>
        <taxon>Feliformia</taxon>
        <taxon>Felidae</taxon>
        <taxon>Felinae</taxon>
        <taxon>Felis</taxon>
    </lineage>
</organism>
<dbReference type="InterPro" id="IPR036866">
    <property type="entry name" value="RibonucZ/Hydroxyglut_hydro"/>
</dbReference>
<dbReference type="SMART" id="SM00849">
    <property type="entry name" value="Lactamase_B"/>
    <property type="match status" value="1"/>
</dbReference>
<proteinExistence type="predicted"/>
<evidence type="ECO:0000256" key="3">
    <source>
        <dbReference type="ARBA" id="ARBA00022833"/>
    </source>
</evidence>
<keyword evidence="2" id="KW-0378">Hydrolase</keyword>
<dbReference type="Ensembl" id="ENSFCTT00005009814.1">
    <property type="protein sequence ID" value="ENSFCTP00005006075.1"/>
    <property type="gene ID" value="ENSFCTG00005003658.1"/>
</dbReference>
<gene>
    <name evidence="5" type="primary">LACTB2</name>
</gene>
<accession>A0ABI7W7G1</accession>
<keyword evidence="3" id="KW-0862">Zinc</keyword>
<keyword evidence="1" id="KW-0479">Metal-binding</keyword>